<accession>A0ABS1V2Z0</accession>
<evidence type="ECO:0000313" key="10">
    <source>
        <dbReference type="Proteomes" id="UP000606490"/>
    </source>
</evidence>
<dbReference type="CDD" id="cd07723">
    <property type="entry name" value="hydroxyacylglutathione_hydrolase_MBL-fold"/>
    <property type="match status" value="1"/>
</dbReference>
<dbReference type="PANTHER" id="PTHR43705">
    <property type="entry name" value="HYDROXYACYLGLUTATHIONE HYDROLASE"/>
    <property type="match status" value="1"/>
</dbReference>
<dbReference type="HAMAP" id="MF_01374">
    <property type="entry name" value="Glyoxalase_2"/>
    <property type="match status" value="1"/>
</dbReference>
<dbReference type="EMBL" id="JAEUXJ010000002">
    <property type="protein sequence ID" value="MBL6454673.1"/>
    <property type="molecule type" value="Genomic_DNA"/>
</dbReference>
<feature type="binding site" evidence="7">
    <location>
        <position position="171"/>
    </location>
    <ligand>
        <name>Zn(2+)</name>
        <dbReference type="ChEBI" id="CHEBI:29105"/>
        <label>2</label>
    </ligand>
</feature>
<dbReference type="PANTHER" id="PTHR43705:SF1">
    <property type="entry name" value="HYDROXYACYLGLUTATHIONE HYDROLASE GLOB"/>
    <property type="match status" value="1"/>
</dbReference>
<dbReference type="Proteomes" id="UP000606490">
    <property type="component" value="Unassembled WGS sequence"/>
</dbReference>
<evidence type="ECO:0000256" key="3">
    <source>
        <dbReference type="ARBA" id="ARBA00006759"/>
    </source>
</evidence>
<dbReference type="RefSeq" id="WP_202824423.1">
    <property type="nucleotide sequence ID" value="NZ_JAEUXJ010000002.1"/>
</dbReference>
<comment type="cofactor">
    <cofactor evidence="7">
        <name>Zn(2+)</name>
        <dbReference type="ChEBI" id="CHEBI:29105"/>
    </cofactor>
    <text evidence="7">Binds 2 Zn(2+) ions per subunit.</text>
</comment>
<dbReference type="InterPro" id="IPR032282">
    <property type="entry name" value="HAGH_C"/>
</dbReference>
<evidence type="ECO:0000256" key="5">
    <source>
        <dbReference type="ARBA" id="ARBA00022801"/>
    </source>
</evidence>
<feature type="binding site" evidence="7">
    <location>
        <position position="133"/>
    </location>
    <ligand>
        <name>Zn(2+)</name>
        <dbReference type="ChEBI" id="CHEBI:29105"/>
        <label>2</label>
    </ligand>
</feature>
<dbReference type="NCBIfam" id="TIGR03413">
    <property type="entry name" value="GSH_gloB"/>
    <property type="match status" value="1"/>
</dbReference>
<proteinExistence type="inferred from homology"/>
<gene>
    <name evidence="7 9" type="primary">gloB</name>
    <name evidence="9" type="ORF">JMJ55_05010</name>
</gene>
<evidence type="ECO:0000256" key="6">
    <source>
        <dbReference type="ARBA" id="ARBA00022833"/>
    </source>
</evidence>
<dbReference type="InterPro" id="IPR036866">
    <property type="entry name" value="RibonucZ/Hydroxyglut_hydro"/>
</dbReference>
<feature type="binding site" evidence="7">
    <location>
        <position position="61"/>
    </location>
    <ligand>
        <name>Zn(2+)</name>
        <dbReference type="ChEBI" id="CHEBI:29105"/>
        <label>2</label>
    </ligand>
</feature>
<feature type="binding site" evidence="7">
    <location>
        <position position="133"/>
    </location>
    <ligand>
        <name>Zn(2+)</name>
        <dbReference type="ChEBI" id="CHEBI:29105"/>
        <label>1</label>
    </ligand>
</feature>
<dbReference type="InterPro" id="IPR035680">
    <property type="entry name" value="Clx_II_MBL"/>
</dbReference>
<evidence type="ECO:0000256" key="2">
    <source>
        <dbReference type="ARBA" id="ARBA00004963"/>
    </source>
</evidence>
<keyword evidence="10" id="KW-1185">Reference proteome</keyword>
<feature type="binding site" evidence="7">
    <location>
        <position position="114"/>
    </location>
    <ligand>
        <name>Zn(2+)</name>
        <dbReference type="ChEBI" id="CHEBI:29105"/>
        <label>1</label>
    </ligand>
</feature>
<evidence type="ECO:0000313" key="9">
    <source>
        <dbReference type="EMBL" id="MBL6454673.1"/>
    </source>
</evidence>
<dbReference type="Gene3D" id="3.60.15.10">
    <property type="entry name" value="Ribonuclease Z/Hydroxyacylglutathione hydrolase-like"/>
    <property type="match status" value="1"/>
</dbReference>
<dbReference type="InterPro" id="IPR001279">
    <property type="entry name" value="Metallo-B-lactamas"/>
</dbReference>
<feature type="domain" description="Metallo-beta-lactamase" evidence="8">
    <location>
        <begin position="13"/>
        <end position="171"/>
    </location>
</feature>
<comment type="subunit">
    <text evidence="7">Monomer.</text>
</comment>
<comment type="caution">
    <text evidence="9">The sequence shown here is derived from an EMBL/GenBank/DDBJ whole genome shotgun (WGS) entry which is preliminary data.</text>
</comment>
<dbReference type="InterPro" id="IPR050110">
    <property type="entry name" value="Glyoxalase_II_hydrolase"/>
</dbReference>
<comment type="catalytic activity">
    <reaction evidence="1 7">
        <text>an S-(2-hydroxyacyl)glutathione + H2O = a 2-hydroxy carboxylate + glutathione + H(+)</text>
        <dbReference type="Rhea" id="RHEA:21864"/>
        <dbReference type="ChEBI" id="CHEBI:15377"/>
        <dbReference type="ChEBI" id="CHEBI:15378"/>
        <dbReference type="ChEBI" id="CHEBI:57925"/>
        <dbReference type="ChEBI" id="CHEBI:58896"/>
        <dbReference type="ChEBI" id="CHEBI:71261"/>
        <dbReference type="EC" id="3.1.2.6"/>
    </reaction>
</comment>
<evidence type="ECO:0000259" key="8">
    <source>
        <dbReference type="SMART" id="SM00849"/>
    </source>
</evidence>
<dbReference type="PIRSF" id="PIRSF005457">
    <property type="entry name" value="Glx"/>
    <property type="match status" value="1"/>
</dbReference>
<keyword evidence="6 7" id="KW-0862">Zinc</keyword>
<evidence type="ECO:0000256" key="7">
    <source>
        <dbReference type="HAMAP-Rule" id="MF_01374"/>
    </source>
</evidence>
<organism evidence="9 10">
    <name type="scientific">Belnapia mucosa</name>
    <dbReference type="NCBI Taxonomy" id="2804532"/>
    <lineage>
        <taxon>Bacteria</taxon>
        <taxon>Pseudomonadati</taxon>
        <taxon>Pseudomonadota</taxon>
        <taxon>Alphaproteobacteria</taxon>
        <taxon>Acetobacterales</taxon>
        <taxon>Roseomonadaceae</taxon>
        <taxon>Belnapia</taxon>
    </lineage>
</organism>
<feature type="binding site" evidence="7">
    <location>
        <position position="58"/>
    </location>
    <ligand>
        <name>Zn(2+)</name>
        <dbReference type="ChEBI" id="CHEBI:29105"/>
        <label>1</label>
    </ligand>
</feature>
<dbReference type="GO" id="GO:0004416">
    <property type="term" value="F:hydroxyacylglutathione hydrolase activity"/>
    <property type="evidence" value="ECO:0007669"/>
    <property type="project" value="UniProtKB-EC"/>
</dbReference>
<dbReference type="Pfam" id="PF00753">
    <property type="entry name" value="Lactamase_B"/>
    <property type="match status" value="1"/>
</dbReference>
<dbReference type="Pfam" id="PF16123">
    <property type="entry name" value="HAGH_C"/>
    <property type="match status" value="1"/>
</dbReference>
<dbReference type="InterPro" id="IPR017782">
    <property type="entry name" value="Hydroxyacylglutathione_Hdrlase"/>
</dbReference>
<protein>
    <recommendedName>
        <fullName evidence="7">Hydroxyacylglutathione hydrolase</fullName>
        <ecNumber evidence="7">3.1.2.6</ecNumber>
    </recommendedName>
    <alternativeName>
        <fullName evidence="7">Glyoxalase II</fullName>
        <shortName evidence="7">Glx II</shortName>
    </alternativeName>
</protein>
<comment type="function">
    <text evidence="7">Thiolesterase that catalyzes the hydrolysis of S-D-lactoyl-glutathione to form glutathione and D-lactic acid.</text>
</comment>
<keyword evidence="4 7" id="KW-0479">Metal-binding</keyword>
<dbReference type="SUPFAM" id="SSF56281">
    <property type="entry name" value="Metallo-hydrolase/oxidoreductase"/>
    <property type="match status" value="1"/>
</dbReference>
<keyword evidence="5 7" id="KW-0378">Hydrolase</keyword>
<comment type="pathway">
    <text evidence="2 7">Secondary metabolite metabolism; methylglyoxal degradation; (R)-lactate from methylglyoxal: step 2/2.</text>
</comment>
<evidence type="ECO:0000256" key="1">
    <source>
        <dbReference type="ARBA" id="ARBA00001623"/>
    </source>
</evidence>
<sequence length="242" mass="25355">MPVSATAIPCLSDNYAWLLRDAATGTVAICDPGEAAPIIAALEAAGGRCDLILLTHHHGDHVAGVEEVRARFGAKVVGAAADAHRLPPLDQALRPGERVSVGATEGEVIDTPGHTVGHIAFHFPEGGVLLCGDTLFSLGCGRLLEGTAEQMFHSLRALAALPEATLACCGHEYTESNARFALTVEPDNAALRTRAEEVKAQRAAGQATVPTTIGQERAANPFIRATDVARLAAIRTAKDNFR</sequence>
<feature type="binding site" evidence="7">
    <location>
        <position position="60"/>
    </location>
    <ligand>
        <name>Zn(2+)</name>
        <dbReference type="ChEBI" id="CHEBI:29105"/>
        <label>2</label>
    </ligand>
</feature>
<evidence type="ECO:0000256" key="4">
    <source>
        <dbReference type="ARBA" id="ARBA00022723"/>
    </source>
</evidence>
<name>A0ABS1V2Z0_9PROT</name>
<comment type="similarity">
    <text evidence="3 7">Belongs to the metallo-beta-lactamase superfamily. Glyoxalase II family.</text>
</comment>
<dbReference type="EC" id="3.1.2.6" evidence="7"/>
<feature type="binding site" evidence="7">
    <location>
        <position position="56"/>
    </location>
    <ligand>
        <name>Zn(2+)</name>
        <dbReference type="ChEBI" id="CHEBI:29105"/>
        <label>1</label>
    </ligand>
</feature>
<dbReference type="SMART" id="SM00849">
    <property type="entry name" value="Lactamase_B"/>
    <property type="match status" value="1"/>
</dbReference>
<reference evidence="9 10" key="1">
    <citation type="submission" date="2021-01" db="EMBL/GenBank/DDBJ databases">
        <title>Belnapia mucosa sp. nov. and Belnapia arida sp. nov., isolated from the Tabernas Desert (Almeria, Spain).</title>
        <authorList>
            <person name="Molina-Menor E."/>
            <person name="Vidal-Verdu A."/>
            <person name="Calonge A."/>
            <person name="Satari L."/>
            <person name="Pereto Magraner J."/>
            <person name="Porcar Miralles M."/>
        </authorList>
    </citation>
    <scope>NUCLEOTIDE SEQUENCE [LARGE SCALE GENOMIC DNA]</scope>
    <source>
        <strain evidence="9 10">T6</strain>
    </source>
</reference>